<reference evidence="1 2" key="1">
    <citation type="submission" date="2019-03" db="EMBL/GenBank/DDBJ databases">
        <title>Genomic Encyclopedia of Archaeal and Bacterial Type Strains, Phase II (KMG-II): from individual species to whole genera.</title>
        <authorList>
            <person name="Goeker M."/>
        </authorList>
    </citation>
    <scope>NUCLEOTIDE SEQUENCE [LARGE SCALE GENOMIC DNA]</scope>
    <source>
        <strain evidence="1 2">DSM 45499</strain>
    </source>
</reference>
<dbReference type="EMBL" id="SOCP01000001">
    <property type="protein sequence ID" value="TDV57440.1"/>
    <property type="molecule type" value="Genomic_DNA"/>
</dbReference>
<dbReference type="RefSeq" id="WP_133900717.1">
    <property type="nucleotide sequence ID" value="NZ_SOCP01000001.1"/>
</dbReference>
<evidence type="ECO:0000313" key="1">
    <source>
        <dbReference type="EMBL" id="TDV57440.1"/>
    </source>
</evidence>
<evidence type="ECO:0000313" key="2">
    <source>
        <dbReference type="Proteomes" id="UP000294927"/>
    </source>
</evidence>
<accession>A0A4R7W419</accession>
<name>A0A4R7W419_9PSEU</name>
<comment type="caution">
    <text evidence="1">The sequence shown here is derived from an EMBL/GenBank/DDBJ whole genome shotgun (WGS) entry which is preliminary data.</text>
</comment>
<dbReference type="OrthoDB" id="4774719at2"/>
<proteinExistence type="predicted"/>
<protein>
    <submittedName>
        <fullName evidence="1">Uncharacterized protein</fullName>
    </submittedName>
</protein>
<dbReference type="Proteomes" id="UP000294927">
    <property type="component" value="Unassembled WGS sequence"/>
</dbReference>
<sequence>MPLPRSLWPPEVFRWSVDTATSVPRRVLDLLTAAESIVERADGLVRRTEQVVADAEDTVVRARRVTEAVEVQVAATRPLVEFMKEFSAHEVQAAIKLVDELPRLSKHLNEDILPILTTLNQVGPDLHDLLEVANDVRQAILGIPGFDFLRRRGEGKDDDAD</sequence>
<gene>
    <name evidence="1" type="ORF">CLV71_101311</name>
</gene>
<dbReference type="AlphaFoldDB" id="A0A4R7W419"/>
<organism evidence="1 2">
    <name type="scientific">Actinophytocola oryzae</name>
    <dbReference type="NCBI Taxonomy" id="502181"/>
    <lineage>
        <taxon>Bacteria</taxon>
        <taxon>Bacillati</taxon>
        <taxon>Actinomycetota</taxon>
        <taxon>Actinomycetes</taxon>
        <taxon>Pseudonocardiales</taxon>
        <taxon>Pseudonocardiaceae</taxon>
    </lineage>
</organism>
<keyword evidence="2" id="KW-1185">Reference proteome</keyword>